<dbReference type="Gene3D" id="2.160.20.10">
    <property type="entry name" value="Single-stranded right-handed beta-helix, Pectin lyase-like"/>
    <property type="match status" value="2"/>
</dbReference>
<feature type="domain" description="Big-1" evidence="1">
    <location>
        <begin position="578"/>
        <end position="672"/>
    </location>
</feature>
<dbReference type="RefSeq" id="WP_074798023.1">
    <property type="nucleotide sequence ID" value="NZ_FOTL01000004.1"/>
</dbReference>
<accession>A0A1I4GC95</accession>
<dbReference type="InterPro" id="IPR039448">
    <property type="entry name" value="Beta_helix"/>
</dbReference>
<dbReference type="InterPro" id="IPR011050">
    <property type="entry name" value="Pectin_lyase_fold/virulence"/>
</dbReference>
<sequence length="1505" mass="167704">MKDKSIILISFLLILVIFNIQAVIAEDIGEINIEKNQNYNELAVSNDANSDNQNNNIQENINEKSNIVLNSNNGNYNNEKHNSENTLSLDNNRVLDENKELTDDTEIAKTEEKNLKSSNLDVNSLQSTIIIDGTAHNQMNNPTIQNAIDSAKAGDTIIITGKDYVHCHFIVNKKLTIISEVGTVMSPCPSNTSGSGAYGIFYISPEASGTVLKGFVLNNALENNDDYGIYIKGSSNVEIINCTINKTTLGDGIRIENAQNIKISDSLIKESNIGINLINSTKTTIKNNNIRNNNLYGVYIANNNQNTTIDTNNITYNKGFGISAISANYIYIINNFIAYNQKNGSGAGVYINCNITKIEIKGNFFKQNGQYGVLNDYRVRNMDAKAGAEKLEIVNNNYFLGHSERTIYHLDYKPFDGGEFSYNSENDSFIYVGEGNGNYTLDKSVVYLGYAFFEDEMICGATLYKAPNTAWSEGNYKLKISEISQVKKGTYQISIVDKNGNIAKDFSSIYVIFYLNKNNKASEPQYGDVYKKVLMKNGTATVSFSEKDYLKSGNQLLAVFPGLYEDYTVREKLYKTYNIPDSQIPEDIIATKISISNMNTYPQSGASFEAILKDNYGIPLAKKTIKLNLDGKTYIKTTDANGKVKLKIKLSSEKTYTITVSFDGDEEYNKTSAKAKIVVKKTSQKIISSNKAFAPNKSNYYSITLKDGNNKVIANKYVKFIINKKTYTVKTNSKGIAKIKIKLSKKKTYKITVKSSATKKYRAIRKTSKITIKSLKQKITCYNKRFAPNTVNYYSISLKDQNNIVIANKKITVKIGTKTYKKKTNKNGIVKIKIKLSKRKTYKVTIKSPKTTQYTAKAKTTKIVITSLKQRIRSSDKKYLPKAGAYYSISLKDENDKSIANKKVKFTLDSKTSTVKTNSKGIAKIKIDLTTDKVYTLKIYSPGTNKYKSATKTNKITIEKGIPKLISFDRTFSNNSRDEYSIYLRDYNGKALSNGKIIFTINGNTYNKITDSNGTAKLNINIKNPGTYKLVSKFLGDVKNKAISKTNSITIKEGSNISFIDKNLQNSEIQKIIASCPNGNTVEFLGKTYSNINLKINKEISLISNVGTTLNGLSKRPVLNINSNNVNISNFLIIANSINGESDGILINNSNNVNILNNSIINRLNPNKINDYNNGSTVLPGIGIKILNTKNVNINKNIVNSFESGIYNEYSKNLSIKENEIRLNNYGIKYGFGSSNTEIINNTIIDNIGWYTEEVPEGPRGYGLFLNNSAVNITIKENNISNNYMGISVDSNNSTGIVIRSNLIADNSLEGIRFNAAYDLAEDCVEPIVTDNAIYRNAEGPSMMILGEMSANPEGIYGPGQWNESLRLKIGPNWYGTNSLITWDYETGIVGVGTMCPRIKTSEIKFETLETENPGTYKINFYKDGELATNLASFDIYATLNRNTDMQTEVHFNIINGTGTFSFNKDNYNENNNTIEISVGSLINVVDRIYSVVYAYNVPESEIPT</sequence>
<gene>
    <name evidence="2" type="ORF">SAMN02910297_00430</name>
</gene>
<dbReference type="InterPro" id="IPR013783">
    <property type="entry name" value="Ig-like_fold"/>
</dbReference>
<name>A0A1I4GC95_METOL</name>
<dbReference type="OrthoDB" id="70978at2157"/>
<evidence type="ECO:0000313" key="3">
    <source>
        <dbReference type="Proteomes" id="UP000183442"/>
    </source>
</evidence>
<dbReference type="InterPro" id="IPR006626">
    <property type="entry name" value="PbH1"/>
</dbReference>
<dbReference type="SMART" id="SM00634">
    <property type="entry name" value="BID_1"/>
    <property type="match status" value="3"/>
</dbReference>
<reference evidence="3" key="1">
    <citation type="submission" date="2016-10" db="EMBL/GenBank/DDBJ databases">
        <authorList>
            <person name="Varghese N."/>
        </authorList>
    </citation>
    <scope>NUCLEOTIDE SEQUENCE [LARGE SCALE GENOMIC DNA]</scope>
    <source>
        <strain evidence="3">DSM 16632</strain>
    </source>
</reference>
<evidence type="ECO:0000313" key="2">
    <source>
        <dbReference type="EMBL" id="SFL27664.1"/>
    </source>
</evidence>
<dbReference type="InterPro" id="IPR012334">
    <property type="entry name" value="Pectin_lyas_fold"/>
</dbReference>
<dbReference type="Gene3D" id="2.60.40.10">
    <property type="entry name" value="Immunoglobulins"/>
    <property type="match status" value="3"/>
</dbReference>
<dbReference type="EMBL" id="FOTL01000004">
    <property type="protein sequence ID" value="SFL27664.1"/>
    <property type="molecule type" value="Genomic_DNA"/>
</dbReference>
<dbReference type="InterPro" id="IPR003344">
    <property type="entry name" value="Big_1_dom"/>
</dbReference>
<organism evidence="2 3">
    <name type="scientific">Methanobrevibacter olleyae</name>
    <dbReference type="NCBI Taxonomy" id="294671"/>
    <lineage>
        <taxon>Archaea</taxon>
        <taxon>Methanobacteriati</taxon>
        <taxon>Methanobacteriota</taxon>
        <taxon>Methanomada group</taxon>
        <taxon>Methanobacteria</taxon>
        <taxon>Methanobacteriales</taxon>
        <taxon>Methanobacteriaceae</taxon>
        <taxon>Methanobrevibacter</taxon>
    </lineage>
</organism>
<dbReference type="SMART" id="SM00710">
    <property type="entry name" value="PbH1"/>
    <property type="match status" value="13"/>
</dbReference>
<evidence type="ECO:0000259" key="1">
    <source>
        <dbReference type="SMART" id="SM00634"/>
    </source>
</evidence>
<dbReference type="SUPFAM" id="SSF51126">
    <property type="entry name" value="Pectin lyase-like"/>
    <property type="match status" value="2"/>
</dbReference>
<protein>
    <submittedName>
        <fullName evidence="2">Parallel beta-helix repeat (Two copies)</fullName>
    </submittedName>
</protein>
<proteinExistence type="predicted"/>
<feature type="domain" description="Big-1" evidence="1">
    <location>
        <begin position="675"/>
        <end position="765"/>
    </location>
</feature>
<feature type="domain" description="Big-1" evidence="1">
    <location>
        <begin position="861"/>
        <end position="951"/>
    </location>
</feature>
<dbReference type="Pfam" id="PF13229">
    <property type="entry name" value="Beta_helix"/>
    <property type="match status" value="1"/>
</dbReference>
<dbReference type="Proteomes" id="UP000183442">
    <property type="component" value="Unassembled WGS sequence"/>
</dbReference>